<protein>
    <recommendedName>
        <fullName evidence="4">Tyr recombinase domain-containing protein</fullName>
    </recommendedName>
</protein>
<dbReference type="SUPFAM" id="SSF56349">
    <property type="entry name" value="DNA breaking-rejoining enzymes"/>
    <property type="match status" value="1"/>
</dbReference>
<dbReference type="EMBL" id="VSRR010029971">
    <property type="protein sequence ID" value="MPC69771.1"/>
    <property type="molecule type" value="Genomic_DNA"/>
</dbReference>
<dbReference type="GO" id="GO:0006310">
    <property type="term" value="P:DNA recombination"/>
    <property type="evidence" value="ECO:0007669"/>
    <property type="project" value="UniProtKB-KW"/>
</dbReference>
<dbReference type="InterPro" id="IPR011010">
    <property type="entry name" value="DNA_brk_join_enz"/>
</dbReference>
<evidence type="ECO:0000313" key="3">
    <source>
        <dbReference type="Proteomes" id="UP000324222"/>
    </source>
</evidence>
<dbReference type="GO" id="GO:0003677">
    <property type="term" value="F:DNA binding"/>
    <property type="evidence" value="ECO:0007669"/>
    <property type="project" value="InterPro"/>
</dbReference>
<evidence type="ECO:0000256" key="1">
    <source>
        <dbReference type="ARBA" id="ARBA00023172"/>
    </source>
</evidence>
<dbReference type="InterPro" id="IPR013762">
    <property type="entry name" value="Integrase-like_cat_sf"/>
</dbReference>
<dbReference type="GO" id="GO:0015074">
    <property type="term" value="P:DNA integration"/>
    <property type="evidence" value="ECO:0007669"/>
    <property type="project" value="InterPro"/>
</dbReference>
<proteinExistence type="predicted"/>
<evidence type="ECO:0008006" key="4">
    <source>
        <dbReference type="Google" id="ProtNLM"/>
    </source>
</evidence>
<dbReference type="AlphaFoldDB" id="A0A5B7HAM0"/>
<comment type="caution">
    <text evidence="2">The sequence shown here is derived from an EMBL/GenBank/DDBJ whole genome shotgun (WGS) entry which is preliminary data.</text>
</comment>
<reference evidence="2 3" key="1">
    <citation type="submission" date="2019-05" db="EMBL/GenBank/DDBJ databases">
        <title>Another draft genome of Portunus trituberculatus and its Hox gene families provides insights of decapod evolution.</title>
        <authorList>
            <person name="Jeong J.-H."/>
            <person name="Song I."/>
            <person name="Kim S."/>
            <person name="Choi T."/>
            <person name="Kim D."/>
            <person name="Ryu S."/>
            <person name="Kim W."/>
        </authorList>
    </citation>
    <scope>NUCLEOTIDE SEQUENCE [LARGE SCALE GENOMIC DNA]</scope>
    <source>
        <tissue evidence="2">Muscle</tissue>
    </source>
</reference>
<keyword evidence="3" id="KW-1185">Reference proteome</keyword>
<dbReference type="OrthoDB" id="2897838at2759"/>
<sequence length="236" mass="26202">MKHTRLMAYLLSDTFHRGVAYDCVNTARRAFSSLGIVVDVCRAGNHPLVNRFLRGVFNLRPPMLLHTDLGCQVGAGTAAYSGTVMHPYTKRTHIEISNADGIHASCPDCKRSYATDRRLCVCETLKVYIERTAQFRTGVDQMDGPLFLSIVRPHKPVTRDTIARWVRIMLHRSGVDTRMYSAGSVRQAAALRAKAMAVPIAHILAKAGWSSEATFARHYNKEVLGDIDTFQDGVLG</sequence>
<accession>A0A5B7HAM0</accession>
<evidence type="ECO:0000313" key="2">
    <source>
        <dbReference type="EMBL" id="MPC69771.1"/>
    </source>
</evidence>
<gene>
    <name evidence="2" type="ORF">E2C01_064002</name>
</gene>
<organism evidence="2 3">
    <name type="scientific">Portunus trituberculatus</name>
    <name type="common">Swimming crab</name>
    <name type="synonym">Neptunus trituberculatus</name>
    <dbReference type="NCBI Taxonomy" id="210409"/>
    <lineage>
        <taxon>Eukaryota</taxon>
        <taxon>Metazoa</taxon>
        <taxon>Ecdysozoa</taxon>
        <taxon>Arthropoda</taxon>
        <taxon>Crustacea</taxon>
        <taxon>Multicrustacea</taxon>
        <taxon>Malacostraca</taxon>
        <taxon>Eumalacostraca</taxon>
        <taxon>Eucarida</taxon>
        <taxon>Decapoda</taxon>
        <taxon>Pleocyemata</taxon>
        <taxon>Brachyura</taxon>
        <taxon>Eubrachyura</taxon>
        <taxon>Portunoidea</taxon>
        <taxon>Portunidae</taxon>
        <taxon>Portuninae</taxon>
        <taxon>Portunus</taxon>
    </lineage>
</organism>
<name>A0A5B7HAM0_PORTR</name>
<dbReference type="PANTHER" id="PTHR35617">
    <property type="entry name" value="PHAGE_INTEGRASE DOMAIN-CONTAINING PROTEIN"/>
    <property type="match status" value="1"/>
</dbReference>
<keyword evidence="1" id="KW-0233">DNA recombination</keyword>
<dbReference type="Gene3D" id="1.10.443.10">
    <property type="entry name" value="Intergrase catalytic core"/>
    <property type="match status" value="1"/>
</dbReference>
<dbReference type="Proteomes" id="UP000324222">
    <property type="component" value="Unassembled WGS sequence"/>
</dbReference>
<dbReference type="PANTHER" id="PTHR35617:SF3">
    <property type="entry name" value="CORE-BINDING (CB) DOMAIN-CONTAINING PROTEIN"/>
    <property type="match status" value="1"/>
</dbReference>